<protein>
    <recommendedName>
        <fullName evidence="3">Rod shape-determining protein MreB</fullName>
    </recommendedName>
</protein>
<gene>
    <name evidence="1" type="ORF">KRX52_06340</name>
</gene>
<sequence length="167" mass="18147">MSKLFRNTLYLQLQSDKLRALHVESGRAFAEAPVLAWRSEKGRVIPLAAGNAALVLRGSPGVTVVNGFQHPRSLLADFSVAEQTLQLLFKTFIPATLFQAAPTVILHPLEHLEGGLTQVEIRGLAELLLGAGARRAFIWSGVELSRTALENLQFPAEGGTLHYPEPS</sequence>
<evidence type="ECO:0000313" key="1">
    <source>
        <dbReference type="EMBL" id="MBV2132421.1"/>
    </source>
</evidence>
<reference evidence="1 2" key="1">
    <citation type="submission" date="2021-06" db="EMBL/GenBank/DDBJ databases">
        <title>Differences between aerobic and microaerobic xylene degrading microbial communities.</title>
        <authorList>
            <person name="Banerjee S."/>
            <person name="Tancsics A."/>
        </authorList>
    </citation>
    <scope>NUCLEOTIDE SEQUENCE [LARGE SCALE GENOMIC DNA]</scope>
    <source>
        <strain evidence="1 2">MAP12</strain>
    </source>
</reference>
<organism evidence="1 2">
    <name type="scientific">Geopseudomonas aromaticivorans</name>
    <dbReference type="NCBI Taxonomy" id="2849492"/>
    <lineage>
        <taxon>Bacteria</taxon>
        <taxon>Pseudomonadati</taxon>
        <taxon>Pseudomonadota</taxon>
        <taxon>Gammaproteobacteria</taxon>
        <taxon>Pseudomonadales</taxon>
        <taxon>Pseudomonadaceae</taxon>
        <taxon>Geopseudomonas</taxon>
    </lineage>
</organism>
<evidence type="ECO:0008006" key="3">
    <source>
        <dbReference type="Google" id="ProtNLM"/>
    </source>
</evidence>
<keyword evidence="2" id="KW-1185">Reference proteome</keyword>
<dbReference type="RefSeq" id="WP_217680584.1">
    <property type="nucleotide sequence ID" value="NZ_JAHRGL010000015.1"/>
</dbReference>
<name>A0ABS6MUE1_9GAMM</name>
<accession>A0ABS6MUE1</accession>
<dbReference type="Proteomes" id="UP000813068">
    <property type="component" value="Unassembled WGS sequence"/>
</dbReference>
<comment type="caution">
    <text evidence="1">The sequence shown here is derived from an EMBL/GenBank/DDBJ whole genome shotgun (WGS) entry which is preliminary data.</text>
</comment>
<dbReference type="EMBL" id="JAHRGL010000015">
    <property type="protein sequence ID" value="MBV2132421.1"/>
    <property type="molecule type" value="Genomic_DNA"/>
</dbReference>
<proteinExistence type="predicted"/>
<evidence type="ECO:0000313" key="2">
    <source>
        <dbReference type="Proteomes" id="UP000813068"/>
    </source>
</evidence>